<reference evidence="3 4" key="1">
    <citation type="submission" date="2019-08" db="EMBL/GenBank/DDBJ databases">
        <title>In-depth cultivation of the pig gut microbiome towards novel bacterial diversity and tailored functional studies.</title>
        <authorList>
            <person name="Wylensek D."/>
            <person name="Hitch T.C.A."/>
            <person name="Clavel T."/>
        </authorList>
    </citation>
    <scope>NUCLEOTIDE SEQUENCE [LARGE SCALE GENOMIC DNA]</scope>
    <source>
        <strain evidence="3 4">Oil-RF-744-WCA-WT-10</strain>
    </source>
</reference>
<comment type="caution">
    <text evidence="3">The sequence shown here is derived from an EMBL/GenBank/DDBJ whole genome shotgun (WGS) entry which is preliminary data.</text>
</comment>
<feature type="domain" description="CAAX prenyl protease 2/Lysostaphin resistance protein A-like" evidence="2">
    <location>
        <begin position="153"/>
        <end position="241"/>
    </location>
</feature>
<evidence type="ECO:0000313" key="3">
    <source>
        <dbReference type="EMBL" id="MSS16426.1"/>
    </source>
</evidence>
<feature type="transmembrane region" description="Helical" evidence="1">
    <location>
        <begin position="86"/>
        <end position="111"/>
    </location>
</feature>
<feature type="transmembrane region" description="Helical" evidence="1">
    <location>
        <begin position="270"/>
        <end position="289"/>
    </location>
</feature>
<dbReference type="Proteomes" id="UP000483362">
    <property type="component" value="Unassembled WGS sequence"/>
</dbReference>
<keyword evidence="1" id="KW-1133">Transmembrane helix</keyword>
<dbReference type="PANTHER" id="PTHR36435:SF1">
    <property type="entry name" value="CAAX AMINO TERMINAL PROTEASE FAMILY PROTEIN"/>
    <property type="match status" value="1"/>
</dbReference>
<name>A0A6L5XBL6_9BACT</name>
<gene>
    <name evidence="3" type="ORF">FYJ29_01370</name>
</gene>
<dbReference type="PANTHER" id="PTHR36435">
    <property type="entry name" value="SLR1288 PROTEIN"/>
    <property type="match status" value="1"/>
</dbReference>
<dbReference type="GO" id="GO:0004175">
    <property type="term" value="F:endopeptidase activity"/>
    <property type="evidence" value="ECO:0007669"/>
    <property type="project" value="UniProtKB-ARBA"/>
</dbReference>
<dbReference type="Pfam" id="PF02517">
    <property type="entry name" value="Rce1-like"/>
    <property type="match status" value="1"/>
</dbReference>
<evidence type="ECO:0000313" key="4">
    <source>
        <dbReference type="Proteomes" id="UP000483362"/>
    </source>
</evidence>
<organism evidence="3 4">
    <name type="scientific">Sodaliphilus pleomorphus</name>
    <dbReference type="NCBI Taxonomy" id="2606626"/>
    <lineage>
        <taxon>Bacteria</taxon>
        <taxon>Pseudomonadati</taxon>
        <taxon>Bacteroidota</taxon>
        <taxon>Bacteroidia</taxon>
        <taxon>Bacteroidales</taxon>
        <taxon>Muribaculaceae</taxon>
        <taxon>Sodaliphilus</taxon>
    </lineage>
</organism>
<keyword evidence="4" id="KW-1185">Reference proteome</keyword>
<dbReference type="GO" id="GO:0080120">
    <property type="term" value="P:CAAX-box protein maturation"/>
    <property type="evidence" value="ECO:0007669"/>
    <property type="project" value="UniProtKB-ARBA"/>
</dbReference>
<keyword evidence="3" id="KW-0482">Metalloprotease</keyword>
<evidence type="ECO:0000259" key="2">
    <source>
        <dbReference type="Pfam" id="PF02517"/>
    </source>
</evidence>
<keyword evidence="1" id="KW-0812">Transmembrane</keyword>
<keyword evidence="3" id="KW-0645">Protease</keyword>
<dbReference type="GO" id="GO:0006508">
    <property type="term" value="P:proteolysis"/>
    <property type="evidence" value="ECO:0007669"/>
    <property type="project" value="UniProtKB-KW"/>
</dbReference>
<feature type="transmembrane region" description="Helical" evidence="1">
    <location>
        <begin position="50"/>
        <end position="74"/>
    </location>
</feature>
<evidence type="ECO:0000256" key="1">
    <source>
        <dbReference type="SAM" id="Phobius"/>
    </source>
</evidence>
<dbReference type="AlphaFoldDB" id="A0A6L5XBL6"/>
<keyword evidence="1" id="KW-0472">Membrane</keyword>
<dbReference type="GO" id="GO:0008237">
    <property type="term" value="F:metallopeptidase activity"/>
    <property type="evidence" value="ECO:0007669"/>
    <property type="project" value="UniProtKB-KW"/>
</dbReference>
<protein>
    <submittedName>
        <fullName evidence="3">CPBP family intramembrane metalloprotease</fullName>
    </submittedName>
</protein>
<dbReference type="InterPro" id="IPR003675">
    <property type="entry name" value="Rce1/LyrA-like_dom"/>
</dbReference>
<dbReference type="InterPro" id="IPR052710">
    <property type="entry name" value="CAAX_protease"/>
</dbReference>
<feature type="transmembrane region" description="Helical" evidence="1">
    <location>
        <begin position="150"/>
        <end position="167"/>
    </location>
</feature>
<accession>A0A6L5XBL6</accession>
<feature type="transmembrane region" description="Helical" evidence="1">
    <location>
        <begin position="228"/>
        <end position="249"/>
    </location>
</feature>
<dbReference type="EMBL" id="VULT01000002">
    <property type="protein sequence ID" value="MSS16426.1"/>
    <property type="molecule type" value="Genomic_DNA"/>
</dbReference>
<proteinExistence type="predicted"/>
<sequence>MFTFLRMGNTALKFNAKILMVIFAMFLGLCIASAIAVVTARVPGAGSKGMVLVVQVLQNGIAFFLPAVLCAWLFTRRPWHDLRYDVAPTWTAVAVVVVMYVVSIPAMNYLVDWNAHISFPAGMSGVEHTLRHYEDVAQQATTGLLKGNSLPMMLAMVMVVGVITAIGEETFFRGSLLGLCIDRPINRHVAVIGIGVLFSAFHMQFFGFVPRMVLGMWLGYLMVWTRSLWVPIMAHALNNSMVVIAYYLAEHGLLQLEVFNKLGVPAAGHFPVLALCSALAVAALCVWAGRLLDRQPV</sequence>
<feature type="transmembrane region" description="Helical" evidence="1">
    <location>
        <begin position="188"/>
        <end position="208"/>
    </location>
</feature>
<keyword evidence="3" id="KW-0378">Hydrolase</keyword>